<dbReference type="OrthoDB" id="1453481at2"/>
<feature type="compositionally biased region" description="Basic and acidic residues" evidence="1">
    <location>
        <begin position="92"/>
        <end position="101"/>
    </location>
</feature>
<feature type="compositionally biased region" description="Basic and acidic residues" evidence="1">
    <location>
        <begin position="21"/>
        <end position="49"/>
    </location>
</feature>
<dbReference type="RefSeq" id="WP_116695395.1">
    <property type="nucleotide sequence ID" value="NZ_QEHR01000010.1"/>
</dbReference>
<dbReference type="AlphaFoldDB" id="A0A2U0HWG3"/>
<comment type="caution">
    <text evidence="2">The sequence shown here is derived from an EMBL/GenBank/DDBJ whole genome shotgun (WGS) entry which is preliminary data.</text>
</comment>
<reference evidence="2 3" key="1">
    <citation type="submission" date="2018-04" db="EMBL/GenBank/DDBJ databases">
        <title>Marixanthomonas spongiae HN-E44 sp. nov., isolated from a marine sponge.</title>
        <authorList>
            <person name="Luo L."/>
            <person name="Zhuang L."/>
        </authorList>
    </citation>
    <scope>NUCLEOTIDE SEQUENCE [LARGE SCALE GENOMIC DNA]</scope>
    <source>
        <strain evidence="2 3">HN-E44</strain>
    </source>
</reference>
<evidence type="ECO:0000313" key="3">
    <source>
        <dbReference type="Proteomes" id="UP000245962"/>
    </source>
</evidence>
<evidence type="ECO:0000256" key="1">
    <source>
        <dbReference type="SAM" id="MobiDB-lite"/>
    </source>
</evidence>
<feature type="compositionally biased region" description="Polar residues" evidence="1">
    <location>
        <begin position="1"/>
        <end position="19"/>
    </location>
</feature>
<protein>
    <submittedName>
        <fullName evidence="2">Uncharacterized protein</fullName>
    </submittedName>
</protein>
<sequence length="101" mass="11107">MSTEGKNQKSNSKDTTYNADVTKHDLEMLGQDHIHGDGGDDQQLKERAQQIDFSGKNLDVPGSNKAKKNQGPSKLKDEENKLYSQGGDSNENLERDDASKG</sequence>
<accession>A0A2U0HWG3</accession>
<dbReference type="Proteomes" id="UP000245962">
    <property type="component" value="Unassembled WGS sequence"/>
</dbReference>
<keyword evidence="3" id="KW-1185">Reference proteome</keyword>
<organism evidence="2 3">
    <name type="scientific">Marixanthomonas spongiae</name>
    <dbReference type="NCBI Taxonomy" id="2174845"/>
    <lineage>
        <taxon>Bacteria</taxon>
        <taxon>Pseudomonadati</taxon>
        <taxon>Bacteroidota</taxon>
        <taxon>Flavobacteriia</taxon>
        <taxon>Flavobacteriales</taxon>
        <taxon>Flavobacteriaceae</taxon>
        <taxon>Marixanthomonas</taxon>
    </lineage>
</organism>
<proteinExistence type="predicted"/>
<gene>
    <name evidence="2" type="ORF">DDV96_13990</name>
</gene>
<dbReference type="EMBL" id="QEHR01000010">
    <property type="protein sequence ID" value="PVW13211.1"/>
    <property type="molecule type" value="Genomic_DNA"/>
</dbReference>
<name>A0A2U0HWG3_9FLAO</name>
<evidence type="ECO:0000313" key="2">
    <source>
        <dbReference type="EMBL" id="PVW13211.1"/>
    </source>
</evidence>
<feature type="region of interest" description="Disordered" evidence="1">
    <location>
        <begin position="1"/>
        <end position="101"/>
    </location>
</feature>